<accession>A0AAD5WAH6</accession>
<feature type="signal peptide" evidence="7">
    <location>
        <begin position="1"/>
        <end position="16"/>
    </location>
</feature>
<dbReference type="GO" id="GO:0022857">
    <property type="term" value="F:transmembrane transporter activity"/>
    <property type="evidence" value="ECO:0007669"/>
    <property type="project" value="InterPro"/>
</dbReference>
<evidence type="ECO:0000256" key="2">
    <source>
        <dbReference type="ARBA" id="ARBA00005982"/>
    </source>
</evidence>
<comment type="similarity">
    <text evidence="2">Belongs to the major facilitator superfamily. Proton-dependent oligopeptide transporter (POT/PTR) (TC 2.A.17) family.</text>
</comment>
<evidence type="ECO:0000256" key="6">
    <source>
        <dbReference type="SAM" id="Phobius"/>
    </source>
</evidence>
<protein>
    <submittedName>
        <fullName evidence="8">Uncharacterized protein</fullName>
    </submittedName>
</protein>
<dbReference type="AlphaFoldDB" id="A0AAD5WAH6"/>
<reference evidence="8 9" key="1">
    <citation type="journal article" date="2022" name="Cell">
        <title>Repeat-based holocentromeres influence genome architecture and karyotype evolution.</title>
        <authorList>
            <person name="Hofstatter P.G."/>
            <person name="Thangavel G."/>
            <person name="Lux T."/>
            <person name="Neumann P."/>
            <person name="Vondrak T."/>
            <person name="Novak P."/>
            <person name="Zhang M."/>
            <person name="Costa L."/>
            <person name="Castellani M."/>
            <person name="Scott A."/>
            <person name="Toegelov H."/>
            <person name="Fuchs J."/>
            <person name="Mata-Sucre Y."/>
            <person name="Dias Y."/>
            <person name="Vanzela A.L.L."/>
            <person name="Huettel B."/>
            <person name="Almeida C.C.S."/>
            <person name="Simkova H."/>
            <person name="Souza G."/>
            <person name="Pedrosa-Harand A."/>
            <person name="Macas J."/>
            <person name="Mayer K.F.X."/>
            <person name="Houben A."/>
            <person name="Marques A."/>
        </authorList>
    </citation>
    <scope>NUCLEOTIDE SEQUENCE [LARGE SCALE GENOMIC DNA]</scope>
    <source>
        <strain evidence="8">RhyTen1mFocal</strain>
    </source>
</reference>
<feature type="transmembrane region" description="Helical" evidence="6">
    <location>
        <begin position="125"/>
        <end position="146"/>
    </location>
</feature>
<dbReference type="EMBL" id="JAMRDG010000002">
    <property type="protein sequence ID" value="KAJ3685180.1"/>
    <property type="molecule type" value="Genomic_DNA"/>
</dbReference>
<sequence length="154" mass="17186">MGIGMFLSILTMLSAALVEMKRLEIARELNLLHEKVEIPMSVLWQILQYCLAGASEAFTVIGKVEFFYTEAPDAMRCLCTAFSLLTTSLGGYLSSFLLALVSYYTSRGGEPGWIPDNLNEGHLDWFFLLIAGLSAVNLVVFVWCALRYTNRTTL</sequence>
<dbReference type="Pfam" id="PF00854">
    <property type="entry name" value="PTR2"/>
    <property type="match status" value="1"/>
</dbReference>
<comment type="subcellular location">
    <subcellularLocation>
        <location evidence="1">Membrane</location>
        <topology evidence="1">Multi-pass membrane protein</topology>
    </subcellularLocation>
</comment>
<proteinExistence type="inferred from homology"/>
<organism evidence="8 9">
    <name type="scientific">Rhynchospora tenuis</name>
    <dbReference type="NCBI Taxonomy" id="198213"/>
    <lineage>
        <taxon>Eukaryota</taxon>
        <taxon>Viridiplantae</taxon>
        <taxon>Streptophyta</taxon>
        <taxon>Embryophyta</taxon>
        <taxon>Tracheophyta</taxon>
        <taxon>Spermatophyta</taxon>
        <taxon>Magnoliopsida</taxon>
        <taxon>Liliopsida</taxon>
        <taxon>Poales</taxon>
        <taxon>Cyperaceae</taxon>
        <taxon>Cyperoideae</taxon>
        <taxon>Rhynchosporeae</taxon>
        <taxon>Rhynchospora</taxon>
    </lineage>
</organism>
<evidence type="ECO:0000256" key="4">
    <source>
        <dbReference type="ARBA" id="ARBA00022989"/>
    </source>
</evidence>
<dbReference type="Proteomes" id="UP001210211">
    <property type="component" value="Unassembled WGS sequence"/>
</dbReference>
<keyword evidence="3 6" id="KW-0812">Transmembrane</keyword>
<evidence type="ECO:0000313" key="9">
    <source>
        <dbReference type="Proteomes" id="UP001210211"/>
    </source>
</evidence>
<feature type="transmembrane region" description="Helical" evidence="6">
    <location>
        <begin position="82"/>
        <end position="105"/>
    </location>
</feature>
<name>A0AAD5WAH6_9POAL</name>
<keyword evidence="4 6" id="KW-1133">Transmembrane helix</keyword>
<evidence type="ECO:0000256" key="5">
    <source>
        <dbReference type="ARBA" id="ARBA00023136"/>
    </source>
</evidence>
<dbReference type="PANTHER" id="PTHR11654">
    <property type="entry name" value="OLIGOPEPTIDE TRANSPORTER-RELATED"/>
    <property type="match status" value="1"/>
</dbReference>
<keyword evidence="5 6" id="KW-0472">Membrane</keyword>
<keyword evidence="7" id="KW-0732">Signal</keyword>
<dbReference type="InterPro" id="IPR036259">
    <property type="entry name" value="MFS_trans_sf"/>
</dbReference>
<dbReference type="InterPro" id="IPR000109">
    <property type="entry name" value="POT_fam"/>
</dbReference>
<dbReference type="Gene3D" id="1.20.1250.20">
    <property type="entry name" value="MFS general substrate transporter like domains"/>
    <property type="match status" value="1"/>
</dbReference>
<feature type="chain" id="PRO_5042001168" evidence="7">
    <location>
        <begin position="17"/>
        <end position="154"/>
    </location>
</feature>
<dbReference type="GO" id="GO:0016020">
    <property type="term" value="C:membrane"/>
    <property type="evidence" value="ECO:0007669"/>
    <property type="project" value="UniProtKB-SubCell"/>
</dbReference>
<keyword evidence="9" id="KW-1185">Reference proteome</keyword>
<evidence type="ECO:0000256" key="3">
    <source>
        <dbReference type="ARBA" id="ARBA00022692"/>
    </source>
</evidence>
<evidence type="ECO:0000313" key="8">
    <source>
        <dbReference type="EMBL" id="KAJ3685180.1"/>
    </source>
</evidence>
<comment type="caution">
    <text evidence="8">The sequence shown here is derived from an EMBL/GenBank/DDBJ whole genome shotgun (WGS) entry which is preliminary data.</text>
</comment>
<gene>
    <name evidence="8" type="ORF">LUZ61_014344</name>
</gene>
<evidence type="ECO:0000256" key="7">
    <source>
        <dbReference type="SAM" id="SignalP"/>
    </source>
</evidence>
<dbReference type="SUPFAM" id="SSF103473">
    <property type="entry name" value="MFS general substrate transporter"/>
    <property type="match status" value="1"/>
</dbReference>
<evidence type="ECO:0000256" key="1">
    <source>
        <dbReference type="ARBA" id="ARBA00004141"/>
    </source>
</evidence>